<gene>
    <name evidence="10" type="ORF">E1269_11395</name>
</gene>
<dbReference type="Pfam" id="PF00528">
    <property type="entry name" value="BPD_transp_1"/>
    <property type="match status" value="1"/>
</dbReference>
<comment type="subcellular location">
    <subcellularLocation>
        <location evidence="1 7">Cell membrane</location>
        <topology evidence="1 7">Multi-pass membrane protein</topology>
    </subcellularLocation>
</comment>
<dbReference type="Gene3D" id="1.10.3720.10">
    <property type="entry name" value="MetI-like"/>
    <property type="match status" value="1"/>
</dbReference>
<sequence length="302" mass="32794">MMTMANSATARGNTTMARRTAADRPRGRPRGSTSRWVYVGLAAASVLALTPILWAVSTSLKPESLVINADPTWIPTNLTFENYRIVLNESMFPRYVLNTFLVAVAAVLFTLVCALPAAYAASRLPFRGQRAMLFCILTTTMIPGIAILVPTYYLAVTTGLYDTFVILVIVYAAWQVPSSVWVLRGFVDSVPVDIEEAARIDGCSRIGAFLRVLMPILRPGIGGAFILAFVNIWNDFLIASTMVSTDERRLVSVGLYQYLSDTGVIWGQLTAAVVVTLLPIIVLFTVLSRYLTAGLAAGATKG</sequence>
<keyword evidence="2 7" id="KW-0813">Transport</keyword>
<feature type="domain" description="ABC transmembrane type-1" evidence="9">
    <location>
        <begin position="96"/>
        <end position="287"/>
    </location>
</feature>
<dbReference type="InParanoid" id="A0A4R5DFK0"/>
<dbReference type="OrthoDB" id="3568785at2"/>
<evidence type="ECO:0000256" key="8">
    <source>
        <dbReference type="SAM" id="MobiDB-lite"/>
    </source>
</evidence>
<evidence type="ECO:0000313" key="11">
    <source>
        <dbReference type="Proteomes" id="UP000294739"/>
    </source>
</evidence>
<evidence type="ECO:0000256" key="2">
    <source>
        <dbReference type="ARBA" id="ARBA00022448"/>
    </source>
</evidence>
<evidence type="ECO:0000313" key="10">
    <source>
        <dbReference type="EMBL" id="TDE10671.1"/>
    </source>
</evidence>
<comment type="caution">
    <text evidence="10">The sequence shown here is derived from an EMBL/GenBank/DDBJ whole genome shotgun (WGS) entry which is preliminary data.</text>
</comment>
<feature type="transmembrane region" description="Helical" evidence="7">
    <location>
        <begin position="265"/>
        <end position="287"/>
    </location>
</feature>
<accession>A0A4R5DFK0</accession>
<feature type="transmembrane region" description="Helical" evidence="7">
    <location>
        <begin position="36"/>
        <end position="56"/>
    </location>
</feature>
<evidence type="ECO:0000256" key="7">
    <source>
        <dbReference type="RuleBase" id="RU363032"/>
    </source>
</evidence>
<evidence type="ECO:0000256" key="3">
    <source>
        <dbReference type="ARBA" id="ARBA00022475"/>
    </source>
</evidence>
<feature type="region of interest" description="Disordered" evidence="8">
    <location>
        <begin position="1"/>
        <end position="32"/>
    </location>
</feature>
<feature type="transmembrane region" description="Helical" evidence="7">
    <location>
        <begin position="131"/>
        <end position="153"/>
    </location>
</feature>
<evidence type="ECO:0000256" key="5">
    <source>
        <dbReference type="ARBA" id="ARBA00022989"/>
    </source>
</evidence>
<dbReference type="PANTHER" id="PTHR32243:SF18">
    <property type="entry name" value="INNER MEMBRANE ABC TRANSPORTER PERMEASE PROTEIN YCJP"/>
    <property type="match status" value="1"/>
</dbReference>
<keyword evidence="5 7" id="KW-1133">Transmembrane helix</keyword>
<evidence type="ECO:0000256" key="6">
    <source>
        <dbReference type="ARBA" id="ARBA00023136"/>
    </source>
</evidence>
<evidence type="ECO:0000256" key="4">
    <source>
        <dbReference type="ARBA" id="ARBA00022692"/>
    </source>
</evidence>
<keyword evidence="3" id="KW-1003">Cell membrane</keyword>
<dbReference type="GO" id="GO:0055085">
    <property type="term" value="P:transmembrane transport"/>
    <property type="evidence" value="ECO:0007669"/>
    <property type="project" value="InterPro"/>
</dbReference>
<comment type="similarity">
    <text evidence="7">Belongs to the binding-protein-dependent transport system permease family.</text>
</comment>
<organism evidence="10 11">
    <name type="scientific">Jiangella asiatica</name>
    <dbReference type="NCBI Taxonomy" id="2530372"/>
    <lineage>
        <taxon>Bacteria</taxon>
        <taxon>Bacillati</taxon>
        <taxon>Actinomycetota</taxon>
        <taxon>Actinomycetes</taxon>
        <taxon>Jiangellales</taxon>
        <taxon>Jiangellaceae</taxon>
        <taxon>Jiangella</taxon>
    </lineage>
</organism>
<dbReference type="SUPFAM" id="SSF161098">
    <property type="entry name" value="MetI-like"/>
    <property type="match status" value="1"/>
</dbReference>
<dbReference type="PROSITE" id="PS50928">
    <property type="entry name" value="ABC_TM1"/>
    <property type="match status" value="1"/>
</dbReference>
<dbReference type="InterPro" id="IPR000515">
    <property type="entry name" value="MetI-like"/>
</dbReference>
<dbReference type="InterPro" id="IPR035906">
    <property type="entry name" value="MetI-like_sf"/>
</dbReference>
<feature type="transmembrane region" description="Helical" evidence="7">
    <location>
        <begin position="95"/>
        <end position="119"/>
    </location>
</feature>
<dbReference type="GO" id="GO:0005886">
    <property type="term" value="C:plasma membrane"/>
    <property type="evidence" value="ECO:0007669"/>
    <property type="project" value="UniProtKB-SubCell"/>
</dbReference>
<feature type="transmembrane region" description="Helical" evidence="7">
    <location>
        <begin position="208"/>
        <end position="233"/>
    </location>
</feature>
<name>A0A4R5DFK0_9ACTN</name>
<keyword evidence="6 7" id="KW-0472">Membrane</keyword>
<keyword evidence="11" id="KW-1185">Reference proteome</keyword>
<dbReference type="EMBL" id="SMKZ01000013">
    <property type="protein sequence ID" value="TDE10671.1"/>
    <property type="molecule type" value="Genomic_DNA"/>
</dbReference>
<evidence type="ECO:0000259" key="9">
    <source>
        <dbReference type="PROSITE" id="PS50928"/>
    </source>
</evidence>
<dbReference type="AlphaFoldDB" id="A0A4R5DFK0"/>
<keyword evidence="4 7" id="KW-0812">Transmembrane</keyword>
<feature type="compositionally biased region" description="Polar residues" evidence="8">
    <location>
        <begin position="1"/>
        <end position="17"/>
    </location>
</feature>
<dbReference type="CDD" id="cd06261">
    <property type="entry name" value="TM_PBP2"/>
    <property type="match status" value="1"/>
</dbReference>
<protein>
    <submittedName>
        <fullName evidence="10">Carbohydrate ABC transporter permease</fullName>
    </submittedName>
</protein>
<proteinExistence type="inferred from homology"/>
<dbReference type="Proteomes" id="UP000294739">
    <property type="component" value="Unassembled WGS sequence"/>
</dbReference>
<dbReference type="InterPro" id="IPR050901">
    <property type="entry name" value="BP-dep_ABC_trans_perm"/>
</dbReference>
<reference evidence="10 11" key="1">
    <citation type="submission" date="2019-03" db="EMBL/GenBank/DDBJ databases">
        <title>Draft genome sequences of novel Actinobacteria.</title>
        <authorList>
            <person name="Sahin N."/>
            <person name="Ay H."/>
            <person name="Saygin H."/>
        </authorList>
    </citation>
    <scope>NUCLEOTIDE SEQUENCE [LARGE SCALE GENOMIC DNA]</scope>
    <source>
        <strain evidence="10 11">5K138</strain>
    </source>
</reference>
<dbReference type="PANTHER" id="PTHR32243">
    <property type="entry name" value="MALTOSE TRANSPORT SYSTEM PERMEASE-RELATED"/>
    <property type="match status" value="1"/>
</dbReference>
<evidence type="ECO:0000256" key="1">
    <source>
        <dbReference type="ARBA" id="ARBA00004651"/>
    </source>
</evidence>
<feature type="transmembrane region" description="Helical" evidence="7">
    <location>
        <begin position="165"/>
        <end position="187"/>
    </location>
</feature>